<organism evidence="11 12">
    <name type="scientific">Pythium oligandrum</name>
    <name type="common">Mycoparasitic fungus</name>
    <dbReference type="NCBI Taxonomy" id="41045"/>
    <lineage>
        <taxon>Eukaryota</taxon>
        <taxon>Sar</taxon>
        <taxon>Stramenopiles</taxon>
        <taxon>Oomycota</taxon>
        <taxon>Peronosporomycetes</taxon>
        <taxon>Pythiales</taxon>
        <taxon>Pythiaceae</taxon>
        <taxon>Pythium</taxon>
    </lineage>
</organism>
<evidence type="ECO:0000256" key="5">
    <source>
        <dbReference type="ARBA" id="ARBA00023212"/>
    </source>
</evidence>
<dbReference type="Proteomes" id="UP000794436">
    <property type="component" value="Unassembled WGS sequence"/>
</dbReference>
<dbReference type="PROSITE" id="PS00028">
    <property type="entry name" value="ZINC_FINGER_C2H2_1"/>
    <property type="match status" value="1"/>
</dbReference>
<evidence type="ECO:0000256" key="9">
    <source>
        <dbReference type="SAM" id="MobiDB-lite"/>
    </source>
</evidence>
<accession>A0A8K1C4C1</accession>
<comment type="similarity">
    <text evidence="3">Belongs to the DZIP C2H2-type zinc-finger protein family.</text>
</comment>
<name>A0A8K1C4C1_PYTOL</name>
<keyword evidence="4 8" id="KW-0175">Coiled coil</keyword>
<proteinExistence type="inferred from homology"/>
<dbReference type="InterPro" id="IPR032714">
    <property type="entry name" value="DZIP1_N"/>
</dbReference>
<feature type="region of interest" description="Disordered" evidence="9">
    <location>
        <begin position="449"/>
        <end position="489"/>
    </location>
</feature>
<evidence type="ECO:0000256" key="1">
    <source>
        <dbReference type="ARBA" id="ARBA00004114"/>
    </source>
</evidence>
<dbReference type="GO" id="GO:0005814">
    <property type="term" value="C:centriole"/>
    <property type="evidence" value="ECO:0007669"/>
    <property type="project" value="UniProtKB-SubCell"/>
</dbReference>
<evidence type="ECO:0000313" key="12">
    <source>
        <dbReference type="Proteomes" id="UP000794436"/>
    </source>
</evidence>
<keyword evidence="6" id="KW-0966">Cell projection</keyword>
<comment type="subcellular location">
    <subcellularLocation>
        <location evidence="2">Cytoplasm</location>
        <location evidence="2">Cytoskeleton</location>
        <location evidence="2">Cilium basal body</location>
    </subcellularLocation>
    <subcellularLocation>
        <location evidence="1">Cytoplasm</location>
        <location evidence="1">Cytoskeleton</location>
        <location evidence="1">Microtubule organizing center</location>
        <location evidence="1">Centrosome</location>
        <location evidence="1">Centriole</location>
    </subcellularLocation>
</comment>
<dbReference type="AlphaFoldDB" id="A0A8K1C4C1"/>
<keyword evidence="5" id="KW-0963">Cytoplasm</keyword>
<feature type="compositionally biased region" description="Basic and acidic residues" evidence="9">
    <location>
        <begin position="1111"/>
        <end position="1145"/>
    </location>
</feature>
<feature type="compositionally biased region" description="Acidic residues" evidence="9">
    <location>
        <begin position="1091"/>
        <end position="1110"/>
    </location>
</feature>
<keyword evidence="5" id="KW-0206">Cytoskeleton</keyword>
<feature type="coiled-coil region" evidence="8">
    <location>
        <begin position="198"/>
        <end position="239"/>
    </location>
</feature>
<dbReference type="PROSITE" id="PS50096">
    <property type="entry name" value="IQ"/>
    <property type="match status" value="1"/>
</dbReference>
<comment type="caution">
    <text evidence="11">The sequence shown here is derived from an EMBL/GenBank/DDBJ whole genome shotgun (WGS) entry which is preliminary data.</text>
</comment>
<dbReference type="Gene3D" id="3.30.160.60">
    <property type="entry name" value="Classic Zinc Finger"/>
    <property type="match status" value="1"/>
</dbReference>
<dbReference type="PANTHER" id="PTHR21502">
    <property type="entry name" value="ZINC FINGER PROTEIN DZIP1"/>
    <property type="match status" value="1"/>
</dbReference>
<feature type="compositionally biased region" description="Basic and acidic residues" evidence="9">
    <location>
        <begin position="449"/>
        <end position="461"/>
    </location>
</feature>
<protein>
    <recommendedName>
        <fullName evidence="10">C2H2-type domain-containing protein</fullName>
    </recommendedName>
</protein>
<feature type="region of interest" description="Disordered" evidence="9">
    <location>
        <begin position="17"/>
        <end position="40"/>
    </location>
</feature>
<dbReference type="InterPro" id="IPR051241">
    <property type="entry name" value="DZIP_RILPL"/>
</dbReference>
<feature type="compositionally biased region" description="Basic residues" evidence="9">
    <location>
        <begin position="28"/>
        <end position="37"/>
    </location>
</feature>
<dbReference type="InterPro" id="IPR000048">
    <property type="entry name" value="IQ_motif_EF-hand-BS"/>
</dbReference>
<evidence type="ECO:0000259" key="10">
    <source>
        <dbReference type="PROSITE" id="PS50157"/>
    </source>
</evidence>
<feature type="region of interest" description="Disordered" evidence="9">
    <location>
        <begin position="1051"/>
        <end position="1223"/>
    </location>
</feature>
<keyword evidence="7" id="KW-0862">Zinc</keyword>
<feature type="compositionally biased region" description="Basic and acidic residues" evidence="9">
    <location>
        <begin position="576"/>
        <end position="592"/>
    </location>
</feature>
<feature type="region of interest" description="Disordered" evidence="9">
    <location>
        <begin position="88"/>
        <end position="109"/>
    </location>
</feature>
<evidence type="ECO:0000256" key="6">
    <source>
        <dbReference type="ARBA" id="ARBA00023273"/>
    </source>
</evidence>
<dbReference type="OrthoDB" id="515971at2759"/>
<dbReference type="SMART" id="SM00015">
    <property type="entry name" value="IQ"/>
    <property type="match status" value="2"/>
</dbReference>
<dbReference type="PANTHER" id="PTHR21502:SF3">
    <property type="entry name" value="CILIUM ASSEMBLY PROTEIN DZIP1L"/>
    <property type="match status" value="1"/>
</dbReference>
<evidence type="ECO:0000313" key="11">
    <source>
        <dbReference type="EMBL" id="TMW56200.1"/>
    </source>
</evidence>
<dbReference type="EMBL" id="SPLM01000146">
    <property type="protein sequence ID" value="TMW56200.1"/>
    <property type="molecule type" value="Genomic_DNA"/>
</dbReference>
<evidence type="ECO:0000256" key="8">
    <source>
        <dbReference type="SAM" id="Coils"/>
    </source>
</evidence>
<gene>
    <name evidence="11" type="ORF">Poli38472_008848</name>
</gene>
<keyword evidence="7" id="KW-0479">Metal-binding</keyword>
<dbReference type="GO" id="GO:0008270">
    <property type="term" value="F:zinc ion binding"/>
    <property type="evidence" value="ECO:0007669"/>
    <property type="project" value="UniProtKB-KW"/>
</dbReference>
<feature type="compositionally biased region" description="Low complexity" evidence="9">
    <location>
        <begin position="334"/>
        <end position="346"/>
    </location>
</feature>
<feature type="region of interest" description="Disordered" evidence="9">
    <location>
        <begin position="310"/>
        <end position="364"/>
    </location>
</feature>
<dbReference type="GO" id="GO:0005737">
    <property type="term" value="C:cytoplasm"/>
    <property type="evidence" value="ECO:0007669"/>
    <property type="project" value="TreeGrafter"/>
</dbReference>
<dbReference type="InterPro" id="IPR013087">
    <property type="entry name" value="Znf_C2H2_type"/>
</dbReference>
<feature type="coiled-coil region" evidence="8">
    <location>
        <begin position="366"/>
        <end position="443"/>
    </location>
</feature>
<feature type="compositionally biased region" description="Basic and acidic residues" evidence="9">
    <location>
        <begin position="1051"/>
        <end position="1071"/>
    </location>
</feature>
<feature type="domain" description="C2H2-type" evidence="10">
    <location>
        <begin position="294"/>
        <end position="322"/>
    </location>
</feature>
<sequence>MSGYDEYEGVFGPLSAWNADNASVSTSSRRRGARSRRFPGEEDHASVFYGQVRGFRRKSSSRAVLGSNEFARREKYLTERRSKRRLASIGDEDGEMAAEQERPTQDANQIWLPPKNFSFRQRAGKLDTRTIARLDLQKIIATTDIDAIQRHLENLAFSDVTLEDVQQYSDAYFLKLFQIAQLTLEYLMNVQDSLVSHCDNLETQCEGLLDESLALEQENERHESEITALKKEIRQKQSTLATFEVMLLNASAAKRVQGQRAKSALASDENDPLVLNILGETPPTEEEGVISSPVDCVICGKKFVGPEYLVRHQRRKHRSEEQTKQKKKKPARRSSSSSESDASASDESQRKRKKRTPKTLPFPVEVTQALQERNDLAKQLVELQAQLQLERERRAQESKQAEQQQAQLATQVTGYMSKLQDMLVAIEQKQEQSKHEVMRYTQETIEKLHTEQAKARPEPPKKSNAGQIEDDDESAMTKSAKKATKETSGDKLEQIMKAFLRAQAEKQHAIDTLEQENRKLWSKQQRLKRRQRHEEPTSTLMTMAALDAQRYGIDAGVLSDPMNKPPAEITKPPASLEDKPVQTDEDRAEPPKPKPILTSIEIQTDALPVPVIQAPQKEEKPRLESKPESKLQTPLPAQLPARQAKPAAKPVAEEIKPEIKPAEPEVVPIPEPKLPEPKQENKFQHAAKVIGKVARGFLIRRELSNPNNWLIVVSSESLQQALSPSELVHFTKRQDSGLRDVEVEVEAAMTANELRLAIADALGQEEADDVDDSFVVPFDYHRVLLHHKLTKEELKGDRRIHPMRDLIEIEIIPFFDAAEAHVAGVLEQHDYQSSQIQDIRCASMTLEETTETVSHNADSNLRGIIRFQAYVRRFLARRTVQMMQVDRIVEARLVKMRAASHDDNTSLVTALIERRMTRAASVLSVRMRRASQEEDEQAIFSQTQIIHSRLADVVQQKIGLDTRTKSAKWSKGQLSAEEYEKHVSTLQEQRTQLPPAVQDRIQVLLERVEDMARDEYDPEQAKQEEDQYHAANRIQRAVQVTIARNRLHRLLDKSPTREQSVESLSREERDSPAVSDQNELIDEDNEKRDVELDDEEMKGDMVVEEAEEDDEIKRLADAYELDGTIRLDSKTHEPANSEQPKEETKPSQAVRPAPTEEKPSARPSVEIAPRPGTPPPDRDDLVGRSPRPKTEDVNRVISPFSKTPLLSRRAAVTRRGSGYDNAR</sequence>
<reference evidence="11" key="1">
    <citation type="submission" date="2019-03" db="EMBL/GenBank/DDBJ databases">
        <title>Long read genome sequence of the mycoparasitic Pythium oligandrum ATCC 38472 isolated from sugarbeet rhizosphere.</title>
        <authorList>
            <person name="Gaulin E."/>
        </authorList>
    </citation>
    <scope>NUCLEOTIDE SEQUENCE</scope>
    <source>
        <strain evidence="11">ATCC 38472_TT</strain>
    </source>
</reference>
<keyword evidence="7" id="KW-0863">Zinc-finger</keyword>
<feature type="compositionally biased region" description="Basic and acidic residues" evidence="9">
    <location>
        <begin position="1176"/>
        <end position="1194"/>
    </location>
</feature>
<evidence type="ECO:0000256" key="4">
    <source>
        <dbReference type="ARBA" id="ARBA00023054"/>
    </source>
</evidence>
<keyword evidence="12" id="KW-1185">Reference proteome</keyword>
<evidence type="ECO:0000256" key="7">
    <source>
        <dbReference type="PROSITE-ProRule" id="PRU00042"/>
    </source>
</evidence>
<feature type="compositionally biased region" description="Basic and acidic residues" evidence="9">
    <location>
        <begin position="616"/>
        <end position="629"/>
    </location>
</feature>
<evidence type="ECO:0000256" key="3">
    <source>
        <dbReference type="ARBA" id="ARBA00009131"/>
    </source>
</evidence>
<feature type="region of interest" description="Disordered" evidence="9">
    <location>
        <begin position="558"/>
        <end position="645"/>
    </location>
</feature>
<dbReference type="PROSITE" id="PS50157">
    <property type="entry name" value="ZINC_FINGER_C2H2_2"/>
    <property type="match status" value="1"/>
</dbReference>
<dbReference type="Pfam" id="PF13815">
    <property type="entry name" value="Dzip-like_N"/>
    <property type="match status" value="1"/>
</dbReference>
<evidence type="ECO:0000256" key="2">
    <source>
        <dbReference type="ARBA" id="ARBA00004120"/>
    </source>
</evidence>